<dbReference type="InterPro" id="IPR005835">
    <property type="entry name" value="NTP_transferase_dom"/>
</dbReference>
<dbReference type="Gene3D" id="3.90.550.10">
    <property type="entry name" value="Spore Coat Polysaccharide Biosynthesis Protein SpsA, Chain A"/>
    <property type="match status" value="2"/>
</dbReference>
<protein>
    <recommendedName>
        <fullName evidence="2">UTP--glucose-1-phosphate uridylyltransferase</fullName>
        <ecNumber evidence="2">2.7.7.9</ecNumber>
    </recommendedName>
</protein>
<gene>
    <name evidence="7" type="primary">cugP</name>
    <name evidence="7" type="ORF">PANBHIFL_00030</name>
</gene>
<reference evidence="7" key="1">
    <citation type="submission" date="2020-06" db="EMBL/GenBank/DDBJ databases">
        <title>Unique genomic features of the anaerobic methanotrophic archaea.</title>
        <authorList>
            <person name="Chadwick G.L."/>
            <person name="Skennerton C.T."/>
            <person name="Laso-Perez R."/>
            <person name="Leu A.O."/>
            <person name="Speth D.R."/>
            <person name="Yu H."/>
            <person name="Morgan-Lang C."/>
            <person name="Hatzenpichler R."/>
            <person name="Goudeau D."/>
            <person name="Malmstrom R."/>
            <person name="Brazelton W.J."/>
            <person name="Woyke T."/>
            <person name="Hallam S.J."/>
            <person name="Tyson G.W."/>
            <person name="Wegener G."/>
            <person name="Boetius A."/>
            <person name="Orphan V."/>
        </authorList>
    </citation>
    <scope>NUCLEOTIDE SEQUENCE</scope>
</reference>
<evidence type="ECO:0000259" key="6">
    <source>
        <dbReference type="Pfam" id="PF00483"/>
    </source>
</evidence>
<evidence type="ECO:0000256" key="5">
    <source>
        <dbReference type="ARBA" id="ARBA00048128"/>
    </source>
</evidence>
<evidence type="ECO:0000256" key="2">
    <source>
        <dbReference type="ARBA" id="ARBA00012415"/>
    </source>
</evidence>
<evidence type="ECO:0000313" key="7">
    <source>
        <dbReference type="EMBL" id="QNO52915.1"/>
    </source>
</evidence>
<dbReference type="EMBL" id="MT631525">
    <property type="protein sequence ID" value="QNO52915.1"/>
    <property type="molecule type" value="Genomic_DNA"/>
</dbReference>
<evidence type="ECO:0000256" key="4">
    <source>
        <dbReference type="ARBA" id="ARBA00022695"/>
    </source>
</evidence>
<dbReference type="Pfam" id="PF00483">
    <property type="entry name" value="NTP_transferase"/>
    <property type="match status" value="1"/>
</dbReference>
<dbReference type="SUPFAM" id="SSF53448">
    <property type="entry name" value="Nucleotide-diphospho-sugar transferases"/>
    <property type="match status" value="1"/>
</dbReference>
<evidence type="ECO:0000256" key="1">
    <source>
        <dbReference type="ARBA" id="ARBA00006890"/>
    </source>
</evidence>
<sequence length="200" mass="22305">MITKAVIPAAGLGTRFLPVTKSMPKEMLPIIDKPIIQFAVEEAIASGIEDIIIITGRGKRAIEDYFDTSPELKSHLVQNKKYELLQEVKNISSLVDIPYIRQKEPKGLGDAVLKAEKHIGAEPFAVLLGDDIIKGDVPCIKQLMDVYAYKFKGKRYDAGDKLGYVKAIVDFALEREDLKEGIKKYLRGIVGTLQQSFKLK</sequence>
<keyword evidence="3 7" id="KW-0808">Transferase</keyword>
<dbReference type="InterPro" id="IPR029044">
    <property type="entry name" value="Nucleotide-diphossugar_trans"/>
</dbReference>
<dbReference type="GO" id="GO:0006011">
    <property type="term" value="P:UDP-alpha-D-glucose metabolic process"/>
    <property type="evidence" value="ECO:0007669"/>
    <property type="project" value="InterPro"/>
</dbReference>
<dbReference type="PANTHER" id="PTHR43197:SF1">
    <property type="entry name" value="UTP--GLUCOSE-1-PHOSPHATE URIDYLYLTRANSFERASE"/>
    <property type="match status" value="1"/>
</dbReference>
<dbReference type="InterPro" id="IPR005771">
    <property type="entry name" value="GalU_uridylyltTrfase_bac/arc"/>
</dbReference>
<evidence type="ECO:0000256" key="3">
    <source>
        <dbReference type="ARBA" id="ARBA00022679"/>
    </source>
</evidence>
<name>A0A7G9YY31_9EURY</name>
<proteinExistence type="inferred from homology"/>
<keyword evidence="4 7" id="KW-0548">Nucleotidyltransferase</keyword>
<dbReference type="PANTHER" id="PTHR43197">
    <property type="entry name" value="UTP--GLUCOSE-1-PHOSPHATE URIDYLYLTRANSFERASE"/>
    <property type="match status" value="1"/>
</dbReference>
<comment type="catalytic activity">
    <reaction evidence="5">
        <text>alpha-D-glucose 1-phosphate + UTP + H(+) = UDP-alpha-D-glucose + diphosphate</text>
        <dbReference type="Rhea" id="RHEA:19889"/>
        <dbReference type="ChEBI" id="CHEBI:15378"/>
        <dbReference type="ChEBI" id="CHEBI:33019"/>
        <dbReference type="ChEBI" id="CHEBI:46398"/>
        <dbReference type="ChEBI" id="CHEBI:58601"/>
        <dbReference type="ChEBI" id="CHEBI:58885"/>
        <dbReference type="EC" id="2.7.7.9"/>
    </reaction>
</comment>
<feature type="domain" description="Nucleotidyl transferase" evidence="6">
    <location>
        <begin position="4"/>
        <end position="136"/>
    </location>
</feature>
<dbReference type="EC" id="2.7.7.9" evidence="2"/>
<accession>A0A7G9YY31</accession>
<dbReference type="AlphaFoldDB" id="A0A7G9YY31"/>
<dbReference type="GO" id="GO:0003983">
    <property type="term" value="F:UTP:glucose-1-phosphate uridylyltransferase activity"/>
    <property type="evidence" value="ECO:0007669"/>
    <property type="project" value="UniProtKB-EC"/>
</dbReference>
<organism evidence="7">
    <name type="scientific">Candidatus Methanophagaceae archaeon ANME-1 ERB6</name>
    <dbReference type="NCBI Taxonomy" id="2759912"/>
    <lineage>
        <taxon>Archaea</taxon>
        <taxon>Methanobacteriati</taxon>
        <taxon>Methanobacteriota</taxon>
        <taxon>Stenosarchaea group</taxon>
        <taxon>Methanomicrobia</taxon>
        <taxon>Candidatus Methanophagales</taxon>
        <taxon>Candidatus Methanophagaceae</taxon>
    </lineage>
</organism>
<comment type="similarity">
    <text evidence="1">Belongs to the UDPGP type 2 family.</text>
</comment>